<proteinExistence type="predicted"/>
<dbReference type="InterPro" id="IPR007138">
    <property type="entry name" value="ABM_dom"/>
</dbReference>
<protein>
    <submittedName>
        <fullName evidence="2">Quinol monooxygenase YgiN</fullName>
    </submittedName>
</protein>
<evidence type="ECO:0000313" key="2">
    <source>
        <dbReference type="EMBL" id="TQM79830.1"/>
    </source>
</evidence>
<gene>
    <name evidence="2" type="ORF">FHX81_2141</name>
</gene>
<evidence type="ECO:0000259" key="1">
    <source>
        <dbReference type="PROSITE" id="PS51725"/>
    </source>
</evidence>
<dbReference type="OrthoDB" id="287932at2"/>
<dbReference type="Gene3D" id="3.30.70.100">
    <property type="match status" value="1"/>
</dbReference>
<comment type="caution">
    <text evidence="2">The sequence shown here is derived from an EMBL/GenBank/DDBJ whole genome shotgun (WGS) entry which is preliminary data.</text>
</comment>
<feature type="domain" description="ABM" evidence="1">
    <location>
        <begin position="11"/>
        <end position="104"/>
    </location>
</feature>
<evidence type="ECO:0000313" key="3">
    <source>
        <dbReference type="Proteomes" id="UP000316628"/>
    </source>
</evidence>
<reference evidence="2 3" key="1">
    <citation type="submission" date="2019-06" db="EMBL/GenBank/DDBJ databases">
        <title>Sequencing the genomes of 1000 actinobacteria strains.</title>
        <authorList>
            <person name="Klenk H.-P."/>
        </authorList>
    </citation>
    <scope>NUCLEOTIDE SEQUENCE [LARGE SCALE GENOMIC DNA]</scope>
    <source>
        <strain evidence="2 3">DSM 45456</strain>
    </source>
</reference>
<keyword evidence="2" id="KW-0560">Oxidoreductase</keyword>
<dbReference type="GO" id="GO:0004497">
    <property type="term" value="F:monooxygenase activity"/>
    <property type="evidence" value="ECO:0007669"/>
    <property type="project" value="UniProtKB-KW"/>
</dbReference>
<name>A0A543JAH6_9PSEU</name>
<dbReference type="Pfam" id="PF03992">
    <property type="entry name" value="ABM"/>
    <property type="match status" value="1"/>
</dbReference>
<keyword evidence="3" id="KW-1185">Reference proteome</keyword>
<accession>A0A543JAH6</accession>
<dbReference type="RefSeq" id="WP_141977391.1">
    <property type="nucleotide sequence ID" value="NZ_VFPP01000001.1"/>
</dbReference>
<organism evidence="2 3">
    <name type="scientific">Saccharothrix saharensis</name>
    <dbReference type="NCBI Taxonomy" id="571190"/>
    <lineage>
        <taxon>Bacteria</taxon>
        <taxon>Bacillati</taxon>
        <taxon>Actinomycetota</taxon>
        <taxon>Actinomycetes</taxon>
        <taxon>Pseudonocardiales</taxon>
        <taxon>Pseudonocardiaceae</taxon>
        <taxon>Saccharothrix</taxon>
    </lineage>
</organism>
<dbReference type="SUPFAM" id="SSF54909">
    <property type="entry name" value="Dimeric alpha+beta barrel"/>
    <property type="match status" value="1"/>
</dbReference>
<dbReference type="AlphaFoldDB" id="A0A543JAH6"/>
<keyword evidence="2" id="KW-0503">Monooxygenase</keyword>
<dbReference type="InterPro" id="IPR011008">
    <property type="entry name" value="Dimeric_a/b-barrel"/>
</dbReference>
<sequence length="105" mass="12069">MTTSVKGITMPAFLLHITVKPQHQGEALRTLAEIQRLSLQDEGCVDFTWLRHEDDVNKFTLFERWESRQHLDDHLAKIIPVWEEFAPCLEGDPVSQSVRAVTELA</sequence>
<dbReference type="EMBL" id="VFPP01000001">
    <property type="protein sequence ID" value="TQM79830.1"/>
    <property type="molecule type" value="Genomic_DNA"/>
</dbReference>
<dbReference type="Proteomes" id="UP000316628">
    <property type="component" value="Unassembled WGS sequence"/>
</dbReference>
<dbReference type="PROSITE" id="PS51725">
    <property type="entry name" value="ABM"/>
    <property type="match status" value="1"/>
</dbReference>